<dbReference type="EMBL" id="MLQL01000006">
    <property type="protein sequence ID" value="OQE27066.1"/>
    <property type="molecule type" value="Genomic_DNA"/>
</dbReference>
<dbReference type="AlphaFoldDB" id="A0A1V6TLM6"/>
<proteinExistence type="predicted"/>
<name>A0A1V6TLM6_9EURO</name>
<dbReference type="OrthoDB" id="5401170at2759"/>
<reference evidence="2" key="1">
    <citation type="journal article" date="2017" name="Nat. Microbiol.">
        <title>Global analysis of biosynthetic gene clusters reveals vast potential of secondary metabolite production in Penicillium species.</title>
        <authorList>
            <person name="Nielsen J.C."/>
            <person name="Grijseels S."/>
            <person name="Prigent S."/>
            <person name="Ji B."/>
            <person name="Dainat J."/>
            <person name="Nielsen K.F."/>
            <person name="Frisvad J.C."/>
            <person name="Workman M."/>
            <person name="Nielsen J."/>
        </authorList>
    </citation>
    <scope>NUCLEOTIDE SEQUENCE [LARGE SCALE GENOMIC DNA]</scope>
    <source>
        <strain evidence="2">IBT 14082</strain>
    </source>
</reference>
<comment type="caution">
    <text evidence="1">The sequence shown here is derived from an EMBL/GenBank/DDBJ whole genome shotgun (WGS) entry which is preliminary data.</text>
</comment>
<sequence length="267" mass="30711">MPETERRPVLPKMIGEKIITHASDDYPRRKWIIREKLSENQFPLTEEDVKQEMGPAFTVGKYLCEGDGAKDKLAFLRLFKQIPWEGTELDDSRTRAKQAVDQQPGHVELAALKYLTENGCSATPKLLGYEFDQQDKNDLVPGGYILYLVWGKVKGDPLDFQEFWRLPYKERENIREKFREAYTEVLTFGYEPMMPSTSKIILDKATGDVKISGFKKAEYIGQSGNWNDRNFLRFRLALKSVDRCKDIPDVAEDLDTHQMAGYGKKGA</sequence>
<dbReference type="Proteomes" id="UP000191342">
    <property type="component" value="Unassembled WGS sequence"/>
</dbReference>
<protein>
    <submittedName>
        <fullName evidence="1">Uncharacterized protein</fullName>
    </submittedName>
</protein>
<evidence type="ECO:0000313" key="2">
    <source>
        <dbReference type="Proteomes" id="UP000191342"/>
    </source>
</evidence>
<evidence type="ECO:0000313" key="1">
    <source>
        <dbReference type="EMBL" id="OQE27066.1"/>
    </source>
</evidence>
<organism evidence="1 2">
    <name type="scientific">Penicillium flavigenum</name>
    <dbReference type="NCBI Taxonomy" id="254877"/>
    <lineage>
        <taxon>Eukaryota</taxon>
        <taxon>Fungi</taxon>
        <taxon>Dikarya</taxon>
        <taxon>Ascomycota</taxon>
        <taxon>Pezizomycotina</taxon>
        <taxon>Eurotiomycetes</taxon>
        <taxon>Eurotiomycetidae</taxon>
        <taxon>Eurotiales</taxon>
        <taxon>Aspergillaceae</taxon>
        <taxon>Penicillium</taxon>
    </lineage>
</organism>
<accession>A0A1V6TLM6</accession>
<keyword evidence="2" id="KW-1185">Reference proteome</keyword>
<gene>
    <name evidence="1" type="ORF">PENFLA_c006G08535</name>
</gene>